<organism evidence="9 10">
    <name type="scientific">Vogesella indigofera</name>
    <name type="common">Pseudomonas indigofera</name>
    <dbReference type="NCBI Taxonomy" id="45465"/>
    <lineage>
        <taxon>Bacteria</taxon>
        <taxon>Pseudomonadati</taxon>
        <taxon>Pseudomonadota</taxon>
        <taxon>Betaproteobacteria</taxon>
        <taxon>Neisseriales</taxon>
        <taxon>Chromobacteriaceae</taxon>
        <taxon>Vogesella</taxon>
    </lineage>
</organism>
<evidence type="ECO:0000256" key="6">
    <source>
        <dbReference type="PIRSR" id="PIRSR000193-1"/>
    </source>
</evidence>
<accession>A0A495BGS9</accession>
<protein>
    <recommendedName>
        <fullName evidence="4 5">Pyrroline-5-carboxylate reductase</fullName>
        <shortName evidence="4">P5C reductase</shortName>
        <shortName evidence="4">P5CR</shortName>
        <ecNumber evidence="4 5">1.5.1.2</ecNumber>
    </recommendedName>
    <alternativeName>
        <fullName evidence="4">PCA reductase</fullName>
    </alternativeName>
</protein>
<dbReference type="GO" id="GO:0055129">
    <property type="term" value="P:L-proline biosynthetic process"/>
    <property type="evidence" value="ECO:0007669"/>
    <property type="project" value="UniProtKB-UniRule"/>
</dbReference>
<dbReference type="GO" id="GO:0004735">
    <property type="term" value="F:pyrroline-5-carboxylate reductase activity"/>
    <property type="evidence" value="ECO:0007669"/>
    <property type="project" value="UniProtKB-UniRule"/>
</dbReference>
<sequence>MRITFIGGGNMASAIISGLCQQPGQQISVVELHEDKRASLQAEFGVTALATLPDRFAADEVVLLAVKPQALQAVCQQLAPRLHGALVVSIAAGVRLEALSRWLGSSRIVRVMPNTPAMVGKGVSGLYAAADIGEADRRTAEGIMQAVGITSWLETEGGIDDITSVSGSGPAYVFYFIESMIEGACQVGFSEQEARALVLGTFEGAVELAKQSPLPVATLRTNVMSKGGTTERAIARFEAEGVKAAIIAGALDCRARSVELGDLLSKDGE</sequence>
<dbReference type="SUPFAM" id="SSF51735">
    <property type="entry name" value="NAD(P)-binding Rossmann-fold domains"/>
    <property type="match status" value="1"/>
</dbReference>
<keyword evidence="4" id="KW-0028">Amino-acid biosynthesis</keyword>
<evidence type="ECO:0000313" key="10">
    <source>
        <dbReference type="Proteomes" id="UP000279384"/>
    </source>
</evidence>
<evidence type="ECO:0000259" key="8">
    <source>
        <dbReference type="Pfam" id="PF14748"/>
    </source>
</evidence>
<comment type="function">
    <text evidence="4">Catalyzes the reduction of 1-pyrroline-5-carboxylate (PCA) to L-proline.</text>
</comment>
<reference evidence="9 10" key="1">
    <citation type="submission" date="2018-10" db="EMBL/GenBank/DDBJ databases">
        <title>Genomic Encyclopedia of Type Strains, Phase IV (KMG-IV): sequencing the most valuable type-strain genomes for metagenomic binning, comparative biology and taxonomic classification.</title>
        <authorList>
            <person name="Goeker M."/>
        </authorList>
    </citation>
    <scope>NUCLEOTIDE SEQUENCE [LARGE SCALE GENOMIC DNA]</scope>
    <source>
        <strain evidence="9 10">DSM 3303</strain>
    </source>
</reference>
<dbReference type="UniPathway" id="UPA00098">
    <property type="reaction ID" value="UER00361"/>
</dbReference>
<dbReference type="EMBL" id="RBID01000013">
    <property type="protein sequence ID" value="RKQ60297.1"/>
    <property type="molecule type" value="Genomic_DNA"/>
</dbReference>
<evidence type="ECO:0000256" key="2">
    <source>
        <dbReference type="ARBA" id="ARBA00022857"/>
    </source>
</evidence>
<dbReference type="InterPro" id="IPR029036">
    <property type="entry name" value="P5CR_dimer"/>
</dbReference>
<dbReference type="Gene3D" id="3.40.50.720">
    <property type="entry name" value="NAD(P)-binding Rossmann-like Domain"/>
    <property type="match status" value="1"/>
</dbReference>
<comment type="similarity">
    <text evidence="1 4">Belongs to the pyrroline-5-carboxylate reductase family.</text>
</comment>
<evidence type="ECO:0000259" key="7">
    <source>
        <dbReference type="Pfam" id="PF03807"/>
    </source>
</evidence>
<comment type="catalytic activity">
    <reaction evidence="4">
        <text>L-proline + NADP(+) = (S)-1-pyrroline-5-carboxylate + NADPH + 2 H(+)</text>
        <dbReference type="Rhea" id="RHEA:14109"/>
        <dbReference type="ChEBI" id="CHEBI:15378"/>
        <dbReference type="ChEBI" id="CHEBI:17388"/>
        <dbReference type="ChEBI" id="CHEBI:57783"/>
        <dbReference type="ChEBI" id="CHEBI:58349"/>
        <dbReference type="ChEBI" id="CHEBI:60039"/>
        <dbReference type="EC" id="1.5.1.2"/>
    </reaction>
</comment>
<dbReference type="Pfam" id="PF03807">
    <property type="entry name" value="F420_oxidored"/>
    <property type="match status" value="1"/>
</dbReference>
<comment type="pathway">
    <text evidence="4">Amino-acid biosynthesis; L-proline biosynthesis; L-proline from L-glutamate 5-semialdehyde: step 1/1.</text>
</comment>
<evidence type="ECO:0000256" key="3">
    <source>
        <dbReference type="ARBA" id="ARBA00023002"/>
    </source>
</evidence>
<gene>
    <name evidence="4" type="primary">proC</name>
    <name evidence="9" type="ORF">C8E02_1641</name>
</gene>
<evidence type="ECO:0000256" key="5">
    <source>
        <dbReference type="NCBIfam" id="TIGR00112"/>
    </source>
</evidence>
<feature type="binding site" evidence="6">
    <location>
        <begin position="6"/>
        <end position="11"/>
    </location>
    <ligand>
        <name>NADP(+)</name>
        <dbReference type="ChEBI" id="CHEBI:58349"/>
    </ligand>
</feature>
<evidence type="ECO:0000256" key="4">
    <source>
        <dbReference type="HAMAP-Rule" id="MF_01925"/>
    </source>
</evidence>
<keyword evidence="3 4" id="KW-0560">Oxidoreductase</keyword>
<dbReference type="InterPro" id="IPR008927">
    <property type="entry name" value="6-PGluconate_DH-like_C_sf"/>
</dbReference>
<dbReference type="InterPro" id="IPR000304">
    <property type="entry name" value="Pyrroline-COOH_reductase"/>
</dbReference>
<keyword evidence="4" id="KW-0641">Proline biosynthesis</keyword>
<dbReference type="NCBIfam" id="TIGR00112">
    <property type="entry name" value="proC"/>
    <property type="match status" value="1"/>
</dbReference>
<comment type="subcellular location">
    <subcellularLocation>
        <location evidence="4">Cytoplasm</location>
    </subcellularLocation>
</comment>
<keyword evidence="4" id="KW-0963">Cytoplasm</keyword>
<dbReference type="GO" id="GO:0005737">
    <property type="term" value="C:cytoplasm"/>
    <property type="evidence" value="ECO:0007669"/>
    <property type="project" value="UniProtKB-SubCell"/>
</dbReference>
<evidence type="ECO:0000256" key="1">
    <source>
        <dbReference type="ARBA" id="ARBA00005525"/>
    </source>
</evidence>
<keyword evidence="2 4" id="KW-0521">NADP</keyword>
<dbReference type="RefSeq" id="WP_120810371.1">
    <property type="nucleotide sequence ID" value="NZ_RBID01000013.1"/>
</dbReference>
<comment type="catalytic activity">
    <reaction evidence="4">
        <text>L-proline + NAD(+) = (S)-1-pyrroline-5-carboxylate + NADH + 2 H(+)</text>
        <dbReference type="Rhea" id="RHEA:14105"/>
        <dbReference type="ChEBI" id="CHEBI:15378"/>
        <dbReference type="ChEBI" id="CHEBI:17388"/>
        <dbReference type="ChEBI" id="CHEBI:57540"/>
        <dbReference type="ChEBI" id="CHEBI:57945"/>
        <dbReference type="ChEBI" id="CHEBI:60039"/>
        <dbReference type="EC" id="1.5.1.2"/>
    </reaction>
</comment>
<feature type="domain" description="Pyrroline-5-carboxylate reductase catalytic N-terminal" evidence="7">
    <location>
        <begin position="2"/>
        <end position="93"/>
    </location>
</feature>
<feature type="domain" description="Pyrroline-5-carboxylate reductase dimerisation" evidence="8">
    <location>
        <begin position="158"/>
        <end position="260"/>
    </location>
</feature>
<comment type="caution">
    <text evidence="9">The sequence shown here is derived from an EMBL/GenBank/DDBJ whole genome shotgun (WGS) entry which is preliminary data.</text>
</comment>
<dbReference type="Gene3D" id="1.10.3730.10">
    <property type="entry name" value="ProC C-terminal domain-like"/>
    <property type="match status" value="1"/>
</dbReference>
<dbReference type="InterPro" id="IPR036291">
    <property type="entry name" value="NAD(P)-bd_dom_sf"/>
</dbReference>
<dbReference type="InterPro" id="IPR028939">
    <property type="entry name" value="P5C_Rdtase_cat_N"/>
</dbReference>
<dbReference type="EC" id="1.5.1.2" evidence="4 5"/>
<dbReference type="Proteomes" id="UP000279384">
    <property type="component" value="Unassembled WGS sequence"/>
</dbReference>
<dbReference type="PANTHER" id="PTHR11645:SF0">
    <property type="entry name" value="PYRROLINE-5-CARBOXYLATE REDUCTASE 3"/>
    <property type="match status" value="1"/>
</dbReference>
<dbReference type="HAMAP" id="MF_01925">
    <property type="entry name" value="P5C_reductase"/>
    <property type="match status" value="1"/>
</dbReference>
<proteinExistence type="inferred from homology"/>
<evidence type="ECO:0000313" key="9">
    <source>
        <dbReference type="EMBL" id="RKQ60297.1"/>
    </source>
</evidence>
<dbReference type="SUPFAM" id="SSF48179">
    <property type="entry name" value="6-phosphogluconate dehydrogenase C-terminal domain-like"/>
    <property type="match status" value="1"/>
</dbReference>
<dbReference type="PANTHER" id="PTHR11645">
    <property type="entry name" value="PYRROLINE-5-CARBOXYLATE REDUCTASE"/>
    <property type="match status" value="1"/>
</dbReference>
<dbReference type="AlphaFoldDB" id="A0A495BGS9"/>
<dbReference type="PIRSF" id="PIRSF000193">
    <property type="entry name" value="Pyrrol-5-carb_rd"/>
    <property type="match status" value="1"/>
</dbReference>
<dbReference type="Pfam" id="PF14748">
    <property type="entry name" value="P5CR_dimer"/>
    <property type="match status" value="1"/>
</dbReference>
<name>A0A495BGS9_VOGIN</name>
<feature type="binding site" evidence="6">
    <location>
        <begin position="65"/>
        <end position="68"/>
    </location>
    <ligand>
        <name>NADP(+)</name>
        <dbReference type="ChEBI" id="CHEBI:58349"/>
    </ligand>
</feature>
<dbReference type="FunFam" id="1.10.3730.10:FF:000001">
    <property type="entry name" value="Pyrroline-5-carboxylate reductase"/>
    <property type="match status" value="1"/>
</dbReference>